<evidence type="ECO:0000313" key="3">
    <source>
        <dbReference type="Proteomes" id="UP000011820"/>
    </source>
</evidence>
<dbReference type="RefSeq" id="WP_015452630.1">
    <property type="nucleotide sequence ID" value="NC_020549.1"/>
</dbReference>
<dbReference type="EMBL" id="CP004005">
    <property type="protein sequence ID" value="AGH17033.1"/>
    <property type="molecule type" value="Genomic_DNA"/>
</dbReference>
<organism evidence="2 3">
    <name type="scientific">Candidatus Liberibacter asiaticus str. gxpsy</name>
    <dbReference type="NCBI Taxonomy" id="1174529"/>
    <lineage>
        <taxon>Bacteria</taxon>
        <taxon>Pseudomonadati</taxon>
        <taxon>Pseudomonadota</taxon>
        <taxon>Alphaproteobacteria</taxon>
        <taxon>Hyphomicrobiales</taxon>
        <taxon>Rhizobiaceae</taxon>
        <taxon>Liberibacter</taxon>
    </lineage>
</organism>
<accession>A0ABM5NFZ2</accession>
<gene>
    <name evidence="2" type="ORF">WSI_03315</name>
</gene>
<keyword evidence="1" id="KW-0732">Signal</keyword>
<dbReference type="GeneID" id="93077028"/>
<feature type="signal peptide" evidence="1">
    <location>
        <begin position="1"/>
        <end position="21"/>
    </location>
</feature>
<protein>
    <submittedName>
        <fullName evidence="2">Chemotaxis protein</fullName>
    </submittedName>
</protein>
<evidence type="ECO:0000313" key="2">
    <source>
        <dbReference type="EMBL" id="AGH17033.1"/>
    </source>
</evidence>
<name>A0ABM5NFZ2_LIBAS</name>
<dbReference type="Proteomes" id="UP000011820">
    <property type="component" value="Chromosome"/>
</dbReference>
<feature type="chain" id="PRO_5045824209" evidence="1">
    <location>
        <begin position="22"/>
        <end position="396"/>
    </location>
</feature>
<sequence length="396" mass="45931">MNQKYLICTMMVAMDVFFSFATDQDLVRTIVPYQCVRSLQRALDEAMRGDISLQKKIPDIVKETGVQLRATHMDVFVDNRNIDAVWIYTIISQDLSVVDDLIAKDTKGYFDIAIVYALKKYFSGQLEESSKELSKIKDKDNTRGIVPYLHLLIGRAMMPFSSQQAVHFFDYVRLTSPGTFLEEIALRNLLEITQNEVGERAFGYIRAYVTQFHHSIYKDHFISVLLRFFLHGQLKLPDEDIVFTISFFSLEEQRAIYLKIAQNSVISGKRKIGFLAIKQLKRIIDRLDYKDLATIQLYENILNIPFVDIMSLQRSTCNIPYYSLMEQDRYLKKASEIIMSEIGKSLIDIDFEHIQKDLLLDKKEPRHTNVSMGIESFIKKNRSQIESIDVLLAEAR</sequence>
<reference evidence="2 3" key="1">
    <citation type="journal article" date="2013" name="Genome Announc.">
        <title>Complete Genome Sequence of a Chinese Strain of 'Candidatus Liberibacter asiaticus'.</title>
        <authorList>
            <person name="Lin H."/>
            <person name="Han C.S."/>
            <person name="Liu B."/>
            <person name="Lou B."/>
            <person name="Bai X."/>
            <person name="Deng C."/>
            <person name="Civerolo E.L."/>
            <person name="Gupta G."/>
        </authorList>
    </citation>
    <scope>NUCLEOTIDE SEQUENCE [LARGE SCALE GENOMIC DNA]</scope>
    <source>
        <strain evidence="3">gxpsy</strain>
    </source>
</reference>
<evidence type="ECO:0000256" key="1">
    <source>
        <dbReference type="SAM" id="SignalP"/>
    </source>
</evidence>
<proteinExistence type="predicted"/>
<keyword evidence="3" id="KW-1185">Reference proteome</keyword>